<evidence type="ECO:0000313" key="1">
    <source>
        <dbReference type="EMBL" id="GIY35864.1"/>
    </source>
</evidence>
<name>A0AAV4SRC7_9ARAC</name>
<dbReference type="Proteomes" id="UP001054837">
    <property type="component" value="Unassembled WGS sequence"/>
</dbReference>
<comment type="caution">
    <text evidence="1">The sequence shown here is derived from an EMBL/GenBank/DDBJ whole genome shotgun (WGS) entry which is preliminary data.</text>
</comment>
<accession>A0AAV4SRC7</accession>
<gene>
    <name evidence="1" type="ORF">CDAR_404401</name>
</gene>
<reference evidence="1 2" key="1">
    <citation type="submission" date="2021-06" db="EMBL/GenBank/DDBJ databases">
        <title>Caerostris darwini draft genome.</title>
        <authorList>
            <person name="Kono N."/>
            <person name="Arakawa K."/>
        </authorList>
    </citation>
    <scope>NUCLEOTIDE SEQUENCE [LARGE SCALE GENOMIC DNA]</scope>
</reference>
<sequence>MRENILMVVCLPKRVNFVWWCTTRFLTRCLAISTLHILENELAALEPVAWPLSTLEFNPLDSVFWESFTSLLYEASIKTLSNLMATIAAAAKDITNIPGTLFDTLLLHTFFDTSSNRLSLA</sequence>
<dbReference type="AlphaFoldDB" id="A0AAV4SRC7"/>
<dbReference type="EMBL" id="BPLQ01008199">
    <property type="protein sequence ID" value="GIY35864.1"/>
    <property type="molecule type" value="Genomic_DNA"/>
</dbReference>
<keyword evidence="2" id="KW-1185">Reference proteome</keyword>
<evidence type="ECO:0000313" key="2">
    <source>
        <dbReference type="Proteomes" id="UP001054837"/>
    </source>
</evidence>
<protein>
    <submittedName>
        <fullName evidence="1">Uncharacterized protein</fullName>
    </submittedName>
</protein>
<proteinExistence type="predicted"/>
<organism evidence="1 2">
    <name type="scientific">Caerostris darwini</name>
    <dbReference type="NCBI Taxonomy" id="1538125"/>
    <lineage>
        <taxon>Eukaryota</taxon>
        <taxon>Metazoa</taxon>
        <taxon>Ecdysozoa</taxon>
        <taxon>Arthropoda</taxon>
        <taxon>Chelicerata</taxon>
        <taxon>Arachnida</taxon>
        <taxon>Araneae</taxon>
        <taxon>Araneomorphae</taxon>
        <taxon>Entelegynae</taxon>
        <taxon>Araneoidea</taxon>
        <taxon>Araneidae</taxon>
        <taxon>Caerostris</taxon>
    </lineage>
</organism>